<dbReference type="EMBL" id="SGPK01000360">
    <property type="protein sequence ID" value="THH04274.1"/>
    <property type="molecule type" value="Genomic_DNA"/>
</dbReference>
<dbReference type="Gene3D" id="2.40.70.10">
    <property type="entry name" value="Acid Proteases"/>
    <property type="match status" value="1"/>
</dbReference>
<dbReference type="InterPro" id="IPR021109">
    <property type="entry name" value="Peptidase_aspartic_dom_sf"/>
</dbReference>
<feature type="domain" description="Peptidase A1" evidence="2">
    <location>
        <begin position="127"/>
        <end position="243"/>
    </location>
</feature>
<dbReference type="GO" id="GO:0006508">
    <property type="term" value="P:proteolysis"/>
    <property type="evidence" value="ECO:0007669"/>
    <property type="project" value="InterPro"/>
</dbReference>
<dbReference type="SUPFAM" id="SSF50630">
    <property type="entry name" value="Acid proteases"/>
    <property type="match status" value="1"/>
</dbReference>
<dbReference type="AlphaFoldDB" id="A0A4S4KZE8"/>
<gene>
    <name evidence="3" type="ORF">EW145_g5641</name>
</gene>
<keyword evidence="1" id="KW-0378">Hydrolase</keyword>
<organism evidence="3 4">
    <name type="scientific">Phellinidium pouzarii</name>
    <dbReference type="NCBI Taxonomy" id="167371"/>
    <lineage>
        <taxon>Eukaryota</taxon>
        <taxon>Fungi</taxon>
        <taxon>Dikarya</taxon>
        <taxon>Basidiomycota</taxon>
        <taxon>Agaricomycotina</taxon>
        <taxon>Agaricomycetes</taxon>
        <taxon>Hymenochaetales</taxon>
        <taxon>Hymenochaetaceae</taxon>
        <taxon>Phellinidium</taxon>
    </lineage>
</organism>
<dbReference type="InterPro" id="IPR001969">
    <property type="entry name" value="Aspartic_peptidase_AS"/>
</dbReference>
<dbReference type="Pfam" id="PF00026">
    <property type="entry name" value="Asp"/>
    <property type="match status" value="1"/>
</dbReference>
<sequence>MRIAPLLSGGRVEDRERARAGLVGRIRVSHGVPLQPLVPPSSPFLFSFFLSFLFLFPSSSMKLASHSRTFGALLGAFIASTSVHASSLAITGRPRAAMPEHLAKRVDINGSFGNGSTSVANAGDTIYSCNLTLGGTEFEVLIDTGSSDFWVIGNVPGTKNLSIPASVSYAGSSTSGFINTATLLFDGFTVEDQAYINAIPASDDPPIPGLIGLGPSSLSNIRLQVKMSAGDPPLDRIFRAAEL</sequence>
<dbReference type="PROSITE" id="PS00141">
    <property type="entry name" value="ASP_PROTEASE"/>
    <property type="match status" value="1"/>
</dbReference>
<evidence type="ECO:0000313" key="4">
    <source>
        <dbReference type="Proteomes" id="UP000308199"/>
    </source>
</evidence>
<evidence type="ECO:0000259" key="2">
    <source>
        <dbReference type="PROSITE" id="PS51767"/>
    </source>
</evidence>
<dbReference type="Proteomes" id="UP000308199">
    <property type="component" value="Unassembled WGS sequence"/>
</dbReference>
<proteinExistence type="predicted"/>
<name>A0A4S4KZE8_9AGAM</name>
<keyword evidence="4" id="KW-1185">Reference proteome</keyword>
<dbReference type="InterPro" id="IPR033121">
    <property type="entry name" value="PEPTIDASE_A1"/>
</dbReference>
<evidence type="ECO:0000256" key="1">
    <source>
        <dbReference type="ARBA" id="ARBA00022750"/>
    </source>
</evidence>
<dbReference type="GO" id="GO:0004190">
    <property type="term" value="F:aspartic-type endopeptidase activity"/>
    <property type="evidence" value="ECO:0007669"/>
    <property type="project" value="UniProtKB-KW"/>
</dbReference>
<dbReference type="OrthoDB" id="3255337at2759"/>
<dbReference type="PROSITE" id="PS51767">
    <property type="entry name" value="PEPTIDASE_A1"/>
    <property type="match status" value="1"/>
</dbReference>
<protein>
    <recommendedName>
        <fullName evidence="2">Peptidase A1 domain-containing protein</fullName>
    </recommendedName>
</protein>
<evidence type="ECO:0000313" key="3">
    <source>
        <dbReference type="EMBL" id="THH04274.1"/>
    </source>
</evidence>
<reference evidence="3 4" key="1">
    <citation type="submission" date="2019-02" db="EMBL/GenBank/DDBJ databases">
        <title>Genome sequencing of the rare red list fungi Phellinidium pouzarii.</title>
        <authorList>
            <person name="Buettner E."/>
            <person name="Kellner H."/>
        </authorList>
    </citation>
    <scope>NUCLEOTIDE SEQUENCE [LARGE SCALE GENOMIC DNA]</scope>
    <source>
        <strain evidence="3 4">DSM 108285</strain>
    </source>
</reference>
<keyword evidence="1" id="KW-0064">Aspartyl protease</keyword>
<accession>A0A4S4KZE8</accession>
<keyword evidence="1" id="KW-0645">Protease</keyword>
<comment type="caution">
    <text evidence="3">The sequence shown here is derived from an EMBL/GenBank/DDBJ whole genome shotgun (WGS) entry which is preliminary data.</text>
</comment>